<protein>
    <submittedName>
        <fullName evidence="1">Uncharacterized protein</fullName>
    </submittedName>
</protein>
<accession>W2SPI3</accession>
<name>W2SPI3_NECAM</name>
<dbReference type="Proteomes" id="UP000053676">
    <property type="component" value="Unassembled WGS sequence"/>
</dbReference>
<evidence type="ECO:0000313" key="2">
    <source>
        <dbReference type="Proteomes" id="UP000053676"/>
    </source>
</evidence>
<reference evidence="2" key="1">
    <citation type="journal article" date="2014" name="Nat. Genet.">
        <title>Genome of the human hookworm Necator americanus.</title>
        <authorList>
            <person name="Tang Y.T."/>
            <person name="Gao X."/>
            <person name="Rosa B.A."/>
            <person name="Abubucker S."/>
            <person name="Hallsworth-Pepin K."/>
            <person name="Martin J."/>
            <person name="Tyagi R."/>
            <person name="Heizer E."/>
            <person name="Zhang X."/>
            <person name="Bhonagiri-Palsikar V."/>
            <person name="Minx P."/>
            <person name="Warren W.C."/>
            <person name="Wang Q."/>
            <person name="Zhan B."/>
            <person name="Hotez P.J."/>
            <person name="Sternberg P.W."/>
            <person name="Dougall A."/>
            <person name="Gaze S.T."/>
            <person name="Mulvenna J."/>
            <person name="Sotillo J."/>
            <person name="Ranganathan S."/>
            <person name="Rabelo E.M."/>
            <person name="Wilson R.K."/>
            <person name="Felgner P.L."/>
            <person name="Bethony J."/>
            <person name="Hawdon J.M."/>
            <person name="Gasser R.B."/>
            <person name="Loukas A."/>
            <person name="Mitreva M."/>
        </authorList>
    </citation>
    <scope>NUCLEOTIDE SEQUENCE [LARGE SCALE GENOMIC DNA]</scope>
</reference>
<dbReference type="EMBL" id="KI668925">
    <property type="protein sequence ID" value="ETN70612.1"/>
    <property type="molecule type" value="Genomic_DNA"/>
</dbReference>
<sequence length="82" mass="9254">MASGLRWYFPAEISFNSWWSAFSMQIEHGKKVLFLQSALRHASSGSNSKIWSCPVSNCNFAASAASQQVVHHIRRHVPVCIY</sequence>
<dbReference type="KEGG" id="nai:NECAME_14662"/>
<proteinExistence type="predicted"/>
<organism evidence="1 2">
    <name type="scientific">Necator americanus</name>
    <name type="common">Human hookworm</name>
    <dbReference type="NCBI Taxonomy" id="51031"/>
    <lineage>
        <taxon>Eukaryota</taxon>
        <taxon>Metazoa</taxon>
        <taxon>Ecdysozoa</taxon>
        <taxon>Nematoda</taxon>
        <taxon>Chromadorea</taxon>
        <taxon>Rhabditida</taxon>
        <taxon>Rhabditina</taxon>
        <taxon>Rhabditomorpha</taxon>
        <taxon>Strongyloidea</taxon>
        <taxon>Ancylostomatidae</taxon>
        <taxon>Bunostominae</taxon>
        <taxon>Necator</taxon>
    </lineage>
</organism>
<gene>
    <name evidence="1" type="ORF">NECAME_14662</name>
</gene>
<dbReference type="AlphaFoldDB" id="W2SPI3"/>
<evidence type="ECO:0000313" key="1">
    <source>
        <dbReference type="EMBL" id="ETN70612.1"/>
    </source>
</evidence>
<keyword evidence="2" id="KW-1185">Reference proteome</keyword>